<sequence length="359" mass="40741">MNEHIPTSKRQRLAVVSKNEEAKDTHTRIGGGILTLPSGVLSNCFSFLGPSGHYYFLASVCKDFKVAVDELYDDDRNTSMNSILTSVSTCTHVMSLSDELVPDGVSILPKVITAVFENDRLDLYQDVLLKNDLTTMLFMTNAIRYKSTEIMRSIITNEQIIYLLKNSQPPEGMQIEATSKEIKIIVQAIVAACDPQMIHQLVEKGVVFDVSSIFHSLRRKDLETFKCLLDILGHDEVDNRDVVSIFRSLLEHEMHFDAIKYLKQKGYFDDEAVLTATIIYTIRTRAAAGENIVKALLEDLSDNIDRSFKMIISVCILSECMDVLSYIHESVKRIDIDLWIHFAERQNLTEVVAHLRSMR</sequence>
<gene>
    <name evidence="1" type="ORF">CTEN210_06457</name>
</gene>
<comment type="caution">
    <text evidence="1">The sequence shown here is derived from an EMBL/GenBank/DDBJ whole genome shotgun (WGS) entry which is preliminary data.</text>
</comment>
<dbReference type="AlphaFoldDB" id="A0AAD3H4G6"/>
<evidence type="ECO:0000313" key="2">
    <source>
        <dbReference type="Proteomes" id="UP001054902"/>
    </source>
</evidence>
<accession>A0AAD3H4G6</accession>
<reference evidence="1 2" key="1">
    <citation type="journal article" date="2021" name="Sci. Rep.">
        <title>The genome of the diatom Chaetoceros tenuissimus carries an ancient integrated fragment of an extant virus.</title>
        <authorList>
            <person name="Hongo Y."/>
            <person name="Kimura K."/>
            <person name="Takaki Y."/>
            <person name="Yoshida Y."/>
            <person name="Baba S."/>
            <person name="Kobayashi G."/>
            <person name="Nagasaki K."/>
            <person name="Hano T."/>
            <person name="Tomaru Y."/>
        </authorList>
    </citation>
    <scope>NUCLEOTIDE SEQUENCE [LARGE SCALE GENOMIC DNA]</scope>
    <source>
        <strain evidence="1 2">NIES-3715</strain>
    </source>
</reference>
<keyword evidence="2" id="KW-1185">Reference proteome</keyword>
<protein>
    <submittedName>
        <fullName evidence="1">Uncharacterized protein</fullName>
    </submittedName>
</protein>
<name>A0AAD3H4G6_9STRA</name>
<dbReference type="Proteomes" id="UP001054902">
    <property type="component" value="Unassembled WGS sequence"/>
</dbReference>
<organism evidence="1 2">
    <name type="scientific">Chaetoceros tenuissimus</name>
    <dbReference type="NCBI Taxonomy" id="426638"/>
    <lineage>
        <taxon>Eukaryota</taxon>
        <taxon>Sar</taxon>
        <taxon>Stramenopiles</taxon>
        <taxon>Ochrophyta</taxon>
        <taxon>Bacillariophyta</taxon>
        <taxon>Coscinodiscophyceae</taxon>
        <taxon>Chaetocerotophycidae</taxon>
        <taxon>Chaetocerotales</taxon>
        <taxon>Chaetocerotaceae</taxon>
        <taxon>Chaetoceros</taxon>
    </lineage>
</organism>
<proteinExistence type="predicted"/>
<dbReference type="EMBL" id="BLLK01000038">
    <property type="protein sequence ID" value="GFH49981.1"/>
    <property type="molecule type" value="Genomic_DNA"/>
</dbReference>
<evidence type="ECO:0000313" key="1">
    <source>
        <dbReference type="EMBL" id="GFH49981.1"/>
    </source>
</evidence>